<evidence type="ECO:0000256" key="3">
    <source>
        <dbReference type="ARBA" id="ARBA00023172"/>
    </source>
</evidence>
<dbReference type="InterPro" id="IPR013762">
    <property type="entry name" value="Integrase-like_cat_sf"/>
</dbReference>
<protein>
    <submittedName>
        <fullName evidence="8">Site-specific integrase</fullName>
    </submittedName>
</protein>
<evidence type="ECO:0000256" key="5">
    <source>
        <dbReference type="SAM" id="MobiDB-lite"/>
    </source>
</evidence>
<sequence length="399" mass="46827">MKCNKVKIKSGWVWECVGEAPRNPRTGRRRQIRRRGKTQKEAKQRVEDAIRALEENGIDENVSKSITFEKVAERWLEVYKASGVKRGSVRIREKEVKILNRYFVKAPIIEISHHMYQQMLLNLNKEGYAHNTISGVNTCANMIFKYAIRNKLIKENPRDGAVVPKKAVTVEDLERDSVEETFFESDELEKFLDAVLKIGLELDKEWFYTLAFTGMRPGELVALKKDDLNFEKNTIRITKTLYSETNNMRKYTLDTTKTNKARIIDIDPRIMNMLKKLVRENDKHKLKYKMMLDDYHDEDFVFQRPNGYPYLVKNIGDRMRRLMKHINLEKKLTPHAFRHTHISMLAEAGTELPTIMERVGHEDPNTTLKVYTHVTNKMKVKSIENISNNNREILKKLNL</sequence>
<comment type="caution">
    <text evidence="8">The sequence shown here is derived from an EMBL/GenBank/DDBJ whole genome shotgun (WGS) entry which is preliminary data.</text>
</comment>
<proteinExistence type="inferred from homology"/>
<gene>
    <name evidence="8" type="ORF">CQU01_05190</name>
</gene>
<dbReference type="PANTHER" id="PTHR30349:SF64">
    <property type="entry name" value="PROPHAGE INTEGRASE INTD-RELATED"/>
    <property type="match status" value="1"/>
</dbReference>
<feature type="region of interest" description="Disordered" evidence="5">
    <location>
        <begin position="24"/>
        <end position="44"/>
    </location>
</feature>
<dbReference type="PROSITE" id="PS51900">
    <property type="entry name" value="CB"/>
    <property type="match status" value="1"/>
</dbReference>
<feature type="domain" description="Core-binding (CB)" evidence="7">
    <location>
        <begin position="66"/>
        <end position="148"/>
    </location>
</feature>
<evidence type="ECO:0000256" key="1">
    <source>
        <dbReference type="ARBA" id="ARBA00008857"/>
    </source>
</evidence>
<dbReference type="EMBL" id="BJXW01000007">
    <property type="protein sequence ID" value="GEN30281.1"/>
    <property type="molecule type" value="Genomic_DNA"/>
</dbReference>
<dbReference type="Pfam" id="PF00589">
    <property type="entry name" value="Phage_integrase"/>
    <property type="match status" value="1"/>
</dbReference>
<keyword evidence="9" id="KW-1185">Reference proteome</keyword>
<reference evidence="8 9" key="1">
    <citation type="submission" date="2019-07" db="EMBL/GenBank/DDBJ databases">
        <title>Whole genome shotgun sequence of Cerasibacillus quisquiliarum NBRC 102429.</title>
        <authorList>
            <person name="Hosoyama A."/>
            <person name="Uohara A."/>
            <person name="Ohji S."/>
            <person name="Ichikawa N."/>
        </authorList>
    </citation>
    <scope>NUCLEOTIDE SEQUENCE [LARGE SCALE GENOMIC DNA]</scope>
    <source>
        <strain evidence="8 9">NBRC 102429</strain>
    </source>
</reference>
<dbReference type="PANTHER" id="PTHR30349">
    <property type="entry name" value="PHAGE INTEGRASE-RELATED"/>
    <property type="match status" value="1"/>
</dbReference>
<dbReference type="InterPro" id="IPR050090">
    <property type="entry name" value="Tyrosine_recombinase_XerCD"/>
</dbReference>
<dbReference type="SUPFAM" id="SSF56349">
    <property type="entry name" value="DNA breaking-rejoining enzymes"/>
    <property type="match status" value="1"/>
</dbReference>
<evidence type="ECO:0000256" key="2">
    <source>
        <dbReference type="ARBA" id="ARBA00023125"/>
    </source>
</evidence>
<dbReference type="AlphaFoldDB" id="A0A511UWL1"/>
<dbReference type="GO" id="GO:0015074">
    <property type="term" value="P:DNA integration"/>
    <property type="evidence" value="ECO:0007669"/>
    <property type="project" value="InterPro"/>
</dbReference>
<keyword evidence="3" id="KW-0233">DNA recombination</keyword>
<dbReference type="RefSeq" id="WP_246118031.1">
    <property type="nucleotide sequence ID" value="NZ_BJXW01000007.1"/>
</dbReference>
<name>A0A511UWL1_9BACI</name>
<comment type="similarity">
    <text evidence="1">Belongs to the 'phage' integrase family.</text>
</comment>
<dbReference type="Proteomes" id="UP000321491">
    <property type="component" value="Unassembled WGS sequence"/>
</dbReference>
<evidence type="ECO:0000259" key="6">
    <source>
        <dbReference type="PROSITE" id="PS51898"/>
    </source>
</evidence>
<dbReference type="PROSITE" id="PS51898">
    <property type="entry name" value="TYR_RECOMBINASE"/>
    <property type="match status" value="1"/>
</dbReference>
<dbReference type="GO" id="GO:0006310">
    <property type="term" value="P:DNA recombination"/>
    <property type="evidence" value="ECO:0007669"/>
    <property type="project" value="UniProtKB-KW"/>
</dbReference>
<evidence type="ECO:0000313" key="8">
    <source>
        <dbReference type="EMBL" id="GEN30281.1"/>
    </source>
</evidence>
<dbReference type="InterPro" id="IPR011010">
    <property type="entry name" value="DNA_brk_join_enz"/>
</dbReference>
<evidence type="ECO:0000259" key="7">
    <source>
        <dbReference type="PROSITE" id="PS51900"/>
    </source>
</evidence>
<evidence type="ECO:0000313" key="9">
    <source>
        <dbReference type="Proteomes" id="UP000321491"/>
    </source>
</evidence>
<dbReference type="InterPro" id="IPR044068">
    <property type="entry name" value="CB"/>
</dbReference>
<accession>A0A511UWL1</accession>
<dbReference type="Gene3D" id="1.10.443.10">
    <property type="entry name" value="Intergrase catalytic core"/>
    <property type="match status" value="1"/>
</dbReference>
<evidence type="ECO:0000256" key="4">
    <source>
        <dbReference type="PROSITE-ProRule" id="PRU01248"/>
    </source>
</evidence>
<keyword evidence="2 4" id="KW-0238">DNA-binding</keyword>
<dbReference type="InterPro" id="IPR002104">
    <property type="entry name" value="Integrase_catalytic"/>
</dbReference>
<feature type="compositionally biased region" description="Basic residues" evidence="5">
    <location>
        <begin position="25"/>
        <end position="37"/>
    </location>
</feature>
<organism evidence="8 9">
    <name type="scientific">Cerasibacillus quisquiliarum</name>
    <dbReference type="NCBI Taxonomy" id="227865"/>
    <lineage>
        <taxon>Bacteria</taxon>
        <taxon>Bacillati</taxon>
        <taxon>Bacillota</taxon>
        <taxon>Bacilli</taxon>
        <taxon>Bacillales</taxon>
        <taxon>Bacillaceae</taxon>
        <taxon>Cerasibacillus</taxon>
    </lineage>
</organism>
<feature type="domain" description="Tyr recombinase" evidence="6">
    <location>
        <begin position="178"/>
        <end position="384"/>
    </location>
</feature>
<dbReference type="GO" id="GO:0003677">
    <property type="term" value="F:DNA binding"/>
    <property type="evidence" value="ECO:0007669"/>
    <property type="project" value="UniProtKB-UniRule"/>
</dbReference>
<dbReference type="InterPro" id="IPR010998">
    <property type="entry name" value="Integrase_recombinase_N"/>
</dbReference>
<dbReference type="CDD" id="cd01189">
    <property type="entry name" value="INT_ICEBs1_C_like"/>
    <property type="match status" value="1"/>
</dbReference>
<dbReference type="Gene3D" id="1.10.150.130">
    <property type="match status" value="1"/>
</dbReference>